<keyword evidence="2" id="KW-1185">Reference proteome</keyword>
<gene>
    <name evidence="1" type="ORF">GCM10009784_01060</name>
</gene>
<dbReference type="EMBL" id="BAAAON010000001">
    <property type="protein sequence ID" value="GAA2172066.1"/>
    <property type="molecule type" value="Genomic_DNA"/>
</dbReference>
<evidence type="ECO:0000313" key="2">
    <source>
        <dbReference type="Proteomes" id="UP001500974"/>
    </source>
</evidence>
<reference evidence="1 2" key="1">
    <citation type="journal article" date="2019" name="Int. J. Syst. Evol. Microbiol.">
        <title>The Global Catalogue of Microorganisms (GCM) 10K type strain sequencing project: providing services to taxonomists for standard genome sequencing and annotation.</title>
        <authorList>
            <consortium name="The Broad Institute Genomics Platform"/>
            <consortium name="The Broad Institute Genome Sequencing Center for Infectious Disease"/>
            <person name="Wu L."/>
            <person name="Ma J."/>
        </authorList>
    </citation>
    <scope>NUCLEOTIDE SEQUENCE [LARGE SCALE GENOMIC DNA]</scope>
    <source>
        <strain evidence="1 2">JCM 14917</strain>
    </source>
</reference>
<accession>A0ABN3ALQ2</accession>
<name>A0ABN3ALQ2_9MICC</name>
<dbReference type="Proteomes" id="UP001500974">
    <property type="component" value="Unassembled WGS sequence"/>
</dbReference>
<protein>
    <recommendedName>
        <fullName evidence="3">Heavy metal transporter</fullName>
    </recommendedName>
</protein>
<evidence type="ECO:0008006" key="3">
    <source>
        <dbReference type="Google" id="ProtNLM"/>
    </source>
</evidence>
<sequence length="289" mass="30085">MLQTKKQARRRRRLRAAGVLTLLTAVVGGGAYLAVSQLNSSEVLVRERCSAVVGTDTYELAPEQAANASTIAGVAVNRGLPPRAVSIALATAVQESGLRNLDYGDQAGPDSRGLFQQRPSQGWGTEEQVQDPIYAAGAFYDELVTVPGYQSLPITEAAQLVQRSAYPDAYADHEPEARAFASALTGQSPASLNCVLRKPVASGSAAAVTERFAAVFPALPTAATEKGLVTSASGSEGWAAAQFAVANAKELGITSVSHAGLQWNRADGGWTTAETETGQVLITLAEVAA</sequence>
<proteinExistence type="predicted"/>
<dbReference type="RefSeq" id="WP_346027127.1">
    <property type="nucleotide sequence ID" value="NZ_BAAAON010000001.1"/>
</dbReference>
<evidence type="ECO:0000313" key="1">
    <source>
        <dbReference type="EMBL" id="GAA2172066.1"/>
    </source>
</evidence>
<organism evidence="1 2">
    <name type="scientific">Arthrobacter parietis</name>
    <dbReference type="NCBI Taxonomy" id="271434"/>
    <lineage>
        <taxon>Bacteria</taxon>
        <taxon>Bacillati</taxon>
        <taxon>Actinomycetota</taxon>
        <taxon>Actinomycetes</taxon>
        <taxon>Micrococcales</taxon>
        <taxon>Micrococcaceae</taxon>
        <taxon>Arthrobacter</taxon>
    </lineage>
</organism>
<comment type="caution">
    <text evidence="1">The sequence shown here is derived from an EMBL/GenBank/DDBJ whole genome shotgun (WGS) entry which is preliminary data.</text>
</comment>